<evidence type="ECO:0000256" key="2">
    <source>
        <dbReference type="ARBA" id="ARBA00004742"/>
    </source>
</evidence>
<gene>
    <name evidence="9" type="ORF">FEHR0123_LOCUS6645</name>
</gene>
<dbReference type="PROSITE" id="PS51440">
    <property type="entry name" value="TIM_2"/>
    <property type="match status" value="1"/>
</dbReference>
<dbReference type="GO" id="GO:0006096">
    <property type="term" value="P:glycolytic process"/>
    <property type="evidence" value="ECO:0007669"/>
    <property type="project" value="UniProtKB-UniPathway"/>
</dbReference>
<evidence type="ECO:0000256" key="7">
    <source>
        <dbReference type="ARBA" id="ARBA00023235"/>
    </source>
</evidence>
<dbReference type="UniPathway" id="UPA00109">
    <property type="reaction ID" value="UER00189"/>
</dbReference>
<dbReference type="FunFam" id="3.20.20.70:FF:000020">
    <property type="entry name" value="Triosephosphate isomerase"/>
    <property type="match status" value="1"/>
</dbReference>
<keyword evidence="7 8" id="KW-0413">Isomerase</keyword>
<comment type="similarity">
    <text evidence="3 8">Belongs to the triosephosphate isomerase family.</text>
</comment>
<dbReference type="GO" id="GO:0004807">
    <property type="term" value="F:triose-phosphate isomerase activity"/>
    <property type="evidence" value="ECO:0007669"/>
    <property type="project" value="UniProtKB-EC"/>
</dbReference>
<proteinExistence type="inferred from homology"/>
<dbReference type="InterPro" id="IPR020861">
    <property type="entry name" value="Triosephosphate_isomerase_AS"/>
</dbReference>
<evidence type="ECO:0000256" key="5">
    <source>
        <dbReference type="ARBA" id="ARBA00022432"/>
    </source>
</evidence>
<dbReference type="HAMAP" id="MF_00147_B">
    <property type="entry name" value="TIM_B"/>
    <property type="match status" value="1"/>
</dbReference>
<dbReference type="CDD" id="cd00311">
    <property type="entry name" value="TIM"/>
    <property type="match status" value="1"/>
</dbReference>
<comment type="pathway">
    <text evidence="1 8">Carbohydrate degradation; glycolysis; D-glyceraldehyde 3-phosphate from glycerone phosphate: step 1/1.</text>
</comment>
<evidence type="ECO:0000256" key="8">
    <source>
        <dbReference type="RuleBase" id="RU363013"/>
    </source>
</evidence>
<dbReference type="Gene3D" id="3.20.20.70">
    <property type="entry name" value="Aldolase class I"/>
    <property type="match status" value="1"/>
</dbReference>
<accession>A0A7S3MN28</accession>
<comment type="subunit">
    <text evidence="4">Homodimer.</text>
</comment>
<dbReference type="SUPFAM" id="SSF51351">
    <property type="entry name" value="Triosephosphate isomerase (TIM)"/>
    <property type="match status" value="1"/>
</dbReference>
<dbReference type="EC" id="5.3.1.1" evidence="8"/>
<dbReference type="GO" id="GO:0006094">
    <property type="term" value="P:gluconeogenesis"/>
    <property type="evidence" value="ECO:0007669"/>
    <property type="project" value="UniProtKB-UniPathway"/>
</dbReference>
<dbReference type="PROSITE" id="PS00171">
    <property type="entry name" value="TIM_1"/>
    <property type="match status" value="1"/>
</dbReference>
<name>A0A7S3MN28_9SPIT</name>
<dbReference type="GO" id="GO:0019563">
    <property type="term" value="P:glycerol catabolic process"/>
    <property type="evidence" value="ECO:0007669"/>
    <property type="project" value="TreeGrafter"/>
</dbReference>
<organism evidence="9">
    <name type="scientific">Favella ehrenbergii</name>
    <dbReference type="NCBI Taxonomy" id="182087"/>
    <lineage>
        <taxon>Eukaryota</taxon>
        <taxon>Sar</taxon>
        <taxon>Alveolata</taxon>
        <taxon>Ciliophora</taxon>
        <taxon>Intramacronucleata</taxon>
        <taxon>Spirotrichea</taxon>
        <taxon>Choreotrichia</taxon>
        <taxon>Tintinnida</taxon>
        <taxon>Xystonellidae</taxon>
        <taxon>Favella</taxon>
    </lineage>
</organism>
<dbReference type="EMBL" id="HBIE01021804">
    <property type="protein sequence ID" value="CAE0311725.1"/>
    <property type="molecule type" value="Transcribed_RNA"/>
</dbReference>
<reference evidence="9" key="1">
    <citation type="submission" date="2021-01" db="EMBL/GenBank/DDBJ databases">
        <authorList>
            <person name="Corre E."/>
            <person name="Pelletier E."/>
            <person name="Niang G."/>
            <person name="Scheremetjew M."/>
            <person name="Finn R."/>
            <person name="Kale V."/>
            <person name="Holt S."/>
            <person name="Cochrane G."/>
            <person name="Meng A."/>
            <person name="Brown T."/>
            <person name="Cohen L."/>
        </authorList>
    </citation>
    <scope>NUCLEOTIDE SEQUENCE</scope>
    <source>
        <strain evidence="9">Fehren 1</strain>
    </source>
</reference>
<evidence type="ECO:0000256" key="3">
    <source>
        <dbReference type="ARBA" id="ARBA00007422"/>
    </source>
</evidence>
<dbReference type="InterPro" id="IPR022896">
    <property type="entry name" value="TrioseP_Isoase_bac/euk"/>
</dbReference>
<dbReference type="UniPathway" id="UPA00138"/>
<evidence type="ECO:0000256" key="1">
    <source>
        <dbReference type="ARBA" id="ARBA00004680"/>
    </source>
</evidence>
<dbReference type="NCBIfam" id="TIGR00419">
    <property type="entry name" value="tim"/>
    <property type="match status" value="1"/>
</dbReference>
<dbReference type="GO" id="GO:0005829">
    <property type="term" value="C:cytosol"/>
    <property type="evidence" value="ECO:0007669"/>
    <property type="project" value="TreeGrafter"/>
</dbReference>
<comment type="pathway">
    <text evidence="2 8">Carbohydrate biosynthesis; gluconeogenesis.</text>
</comment>
<protein>
    <recommendedName>
        <fullName evidence="8">Triosephosphate isomerase</fullName>
        <ecNumber evidence="8">5.3.1.1</ecNumber>
    </recommendedName>
</protein>
<dbReference type="InterPro" id="IPR013785">
    <property type="entry name" value="Aldolase_TIM"/>
</dbReference>
<dbReference type="PANTHER" id="PTHR21139">
    <property type="entry name" value="TRIOSEPHOSPHATE ISOMERASE"/>
    <property type="match status" value="1"/>
</dbReference>
<dbReference type="AlphaFoldDB" id="A0A7S3MN28"/>
<sequence>MVEAGSQRKYIIGGNWKSNGSVDFVRNMCTNTLNTMEFDESRVEVVVAPISLHITSTKTMLNSNILVSSQNISAEGNGAYTGEISAEQIIDFGLQWTLVGHSERRKLFGETDEIVAKKVARSQAAGLKTILCIGETLEQREAGQTNDVLKQQLDAVKESISSWATIVIAYEPVWAIGTGKTAPPAIAQEAHAYVRQWLTENVSAEVAAATRIQYGGSANAGNCGELIAQPDIDGFLVGGASLKPEFATIVKTVSDAHASAGQAE</sequence>
<keyword evidence="6 8" id="KW-0324">Glycolysis</keyword>
<dbReference type="PANTHER" id="PTHR21139:SF2">
    <property type="entry name" value="TRIOSEPHOSPHATE ISOMERASE"/>
    <property type="match status" value="1"/>
</dbReference>
<dbReference type="InterPro" id="IPR035990">
    <property type="entry name" value="TIM_sf"/>
</dbReference>
<keyword evidence="5 8" id="KW-0312">Gluconeogenesis</keyword>
<evidence type="ECO:0000256" key="6">
    <source>
        <dbReference type="ARBA" id="ARBA00023152"/>
    </source>
</evidence>
<dbReference type="Pfam" id="PF00121">
    <property type="entry name" value="TIM"/>
    <property type="match status" value="1"/>
</dbReference>
<dbReference type="InterPro" id="IPR000652">
    <property type="entry name" value="Triosephosphate_isomerase"/>
</dbReference>
<evidence type="ECO:0000313" key="9">
    <source>
        <dbReference type="EMBL" id="CAE0311725.1"/>
    </source>
</evidence>
<comment type="catalytic activity">
    <reaction evidence="8">
        <text>D-glyceraldehyde 3-phosphate = dihydroxyacetone phosphate</text>
        <dbReference type="Rhea" id="RHEA:18585"/>
        <dbReference type="ChEBI" id="CHEBI:57642"/>
        <dbReference type="ChEBI" id="CHEBI:59776"/>
        <dbReference type="EC" id="5.3.1.1"/>
    </reaction>
</comment>
<evidence type="ECO:0000256" key="4">
    <source>
        <dbReference type="ARBA" id="ARBA00011738"/>
    </source>
</evidence>
<dbReference type="GO" id="GO:0046166">
    <property type="term" value="P:glyceraldehyde-3-phosphate biosynthetic process"/>
    <property type="evidence" value="ECO:0007669"/>
    <property type="project" value="TreeGrafter"/>
</dbReference>